<feature type="compositionally biased region" description="Polar residues" evidence="1">
    <location>
        <begin position="683"/>
        <end position="695"/>
    </location>
</feature>
<dbReference type="AlphaFoldDB" id="A0A078AKR3"/>
<accession>A0A078AKR3</accession>
<evidence type="ECO:0000313" key="2">
    <source>
        <dbReference type="EMBL" id="CDW82042.1"/>
    </source>
</evidence>
<name>A0A078AKR3_STYLE</name>
<feature type="compositionally biased region" description="Low complexity" evidence="1">
    <location>
        <begin position="664"/>
        <end position="679"/>
    </location>
</feature>
<gene>
    <name evidence="2" type="primary">Contig6050.g6474</name>
    <name evidence="2" type="ORF">STYLEM_11067</name>
</gene>
<dbReference type="OrthoDB" id="299616at2759"/>
<feature type="region of interest" description="Disordered" evidence="1">
    <location>
        <begin position="618"/>
        <end position="705"/>
    </location>
</feature>
<organism evidence="2 3">
    <name type="scientific">Stylonychia lemnae</name>
    <name type="common">Ciliate</name>
    <dbReference type="NCBI Taxonomy" id="5949"/>
    <lineage>
        <taxon>Eukaryota</taxon>
        <taxon>Sar</taxon>
        <taxon>Alveolata</taxon>
        <taxon>Ciliophora</taxon>
        <taxon>Intramacronucleata</taxon>
        <taxon>Spirotrichea</taxon>
        <taxon>Stichotrichia</taxon>
        <taxon>Sporadotrichida</taxon>
        <taxon>Oxytrichidae</taxon>
        <taxon>Stylonychinae</taxon>
        <taxon>Stylonychia</taxon>
    </lineage>
</organism>
<protein>
    <submittedName>
        <fullName evidence="2">Uncharacterized protein</fullName>
    </submittedName>
</protein>
<reference evidence="2 3" key="1">
    <citation type="submission" date="2014-06" db="EMBL/GenBank/DDBJ databases">
        <authorList>
            <person name="Swart Estienne"/>
        </authorList>
    </citation>
    <scope>NUCLEOTIDE SEQUENCE [LARGE SCALE GENOMIC DNA]</scope>
    <source>
        <strain evidence="2 3">130c</strain>
    </source>
</reference>
<evidence type="ECO:0000313" key="3">
    <source>
        <dbReference type="Proteomes" id="UP000039865"/>
    </source>
</evidence>
<feature type="compositionally biased region" description="Basic and acidic residues" evidence="1">
    <location>
        <begin position="644"/>
        <end position="660"/>
    </location>
</feature>
<dbReference type="Proteomes" id="UP000039865">
    <property type="component" value="Unassembled WGS sequence"/>
</dbReference>
<dbReference type="EMBL" id="CCKQ01010516">
    <property type="protein sequence ID" value="CDW82042.1"/>
    <property type="molecule type" value="Genomic_DNA"/>
</dbReference>
<proteinExistence type="predicted"/>
<dbReference type="InParanoid" id="A0A078AKR3"/>
<evidence type="ECO:0000256" key="1">
    <source>
        <dbReference type="SAM" id="MobiDB-lite"/>
    </source>
</evidence>
<keyword evidence="3" id="KW-1185">Reference proteome</keyword>
<sequence>MNQIEDLVSALRSGTLDPKNLLNRMEELDVSDINPINDSSYRISQIKESTLTASQLNGGNSTGNSCGGGMGFSSGFNPYSSQHLNISSLKQRTSINNLSNVKSLERIDERNRVYSDQSLKSTSTQHILSQVDSPQIMESKMIHRQESISVFSDEIDYPYVSVVNKPKSSFIQNLDIKITNTSETPNLQLNQNQQQQDMRDRDRDSLSFSITQREEEELKQCTFKPQLCPNSLKMAQNNEKIESKADKIARLKILRQQNLKAIQEYREQMQFQENCTFKPQICENSSIIMQNRILKMQQTESFDSYYPAHCTNDCKEDTISHKPTVNEIKPQHISQELNRYLNRDVVERLTSPANELQKYVRNSSTNKNTDSSNKVLNILMNSSSNQGNTFKNQIQQNDKSSKESFKTVVDQSKNLSFSELKTFWLLLPIRSTAQNSLRQDNELEQQDSTPIKYPNYLGQTNNQSQNLKTFQTESQERDIQTLQASNNHRHNRESFSQGKIHQTAEEYTEYCKRRTTVKKAGFIMKNSIKPQSRESRDSQQVSKINVNISNQDHQGQKFMSEMNFDQRQKALLQQKQAKQQQQQQVLQAKSSATFNQNNQRPSLMKSKQNSLTSFNERLEQDNQKRQVKQVQLKQQAKYSFHPQITEKAKQLEDKQEIERRVKQKAQQKQQQYRIMQQNKENQEASMSQSNYSQHGVKSEHQSSRSSMIALYQHVEPKLKKDNMQECVKQIQENLKTKYMRIKEKQDKMREIKELEECTHQPKINK</sequence>
<feature type="compositionally biased region" description="Low complexity" evidence="1">
    <location>
        <begin position="628"/>
        <end position="637"/>
    </location>
</feature>